<dbReference type="AlphaFoldDB" id="A0A1I3W9R2"/>
<evidence type="ECO:0000313" key="3">
    <source>
        <dbReference type="Proteomes" id="UP000199548"/>
    </source>
</evidence>
<keyword evidence="2" id="KW-0808">Transferase</keyword>
<feature type="domain" description="YcaO" evidence="1">
    <location>
        <begin position="90"/>
        <end position="432"/>
    </location>
</feature>
<sequence>MSRELISQYPALTLREELARQEPVVYSANGNRSFDGEAFLARIERIAPLVGITRVADISRLSPTPFPVYQSCRPNLHLSADYGQNSGAQGKGATQTQARISCLMEAIESYCVEPRVPQLLRASWDYLRRQRLAVRPDQFIQRAEHSLGIDDQLMWTPAYSVRLQCEVYVPAEAVYFPFIPSYYDTGAGFISGSNGLASGATYLEATVHALYELIERYYVSRMEAGGLALEALYEDEIEDPSLRAALGQESSDYIIQLYAFFLPGLTNLPMVRACLISGDTFYSGWGCAGTVDIAVSRAVSEALQCRATHISGSREDMKMHTFASASVDPEDEVFGLCIQPEERTLHMEDFRRRVHDHRFSNLGEELRFVFSWLFELGHDNVLVANLTRRGVDVPVVKVLIPSLDVPKEFKCAKFANKEDRAPFHRQYRIDSH</sequence>
<dbReference type="PANTHER" id="PTHR37809">
    <property type="entry name" value="RIBOSOMAL PROTEIN S12 METHYLTHIOTRANSFERASE ACCESSORY FACTOR YCAO"/>
    <property type="match status" value="1"/>
</dbReference>
<keyword evidence="2" id="KW-0689">Ribosomal protein</keyword>
<dbReference type="GO" id="GO:0005840">
    <property type="term" value="C:ribosome"/>
    <property type="evidence" value="ECO:0007669"/>
    <property type="project" value="UniProtKB-KW"/>
</dbReference>
<dbReference type="GO" id="GO:0016740">
    <property type="term" value="F:transferase activity"/>
    <property type="evidence" value="ECO:0007669"/>
    <property type="project" value="UniProtKB-KW"/>
</dbReference>
<evidence type="ECO:0000313" key="2">
    <source>
        <dbReference type="EMBL" id="SFK04255.1"/>
    </source>
</evidence>
<name>A0A1I3W9R2_9BURK</name>
<dbReference type="Proteomes" id="UP000199548">
    <property type="component" value="Unassembled WGS sequence"/>
</dbReference>
<organism evidence="2 3">
    <name type="scientific">Paraburkholderia megapolitana</name>
    <dbReference type="NCBI Taxonomy" id="420953"/>
    <lineage>
        <taxon>Bacteria</taxon>
        <taxon>Pseudomonadati</taxon>
        <taxon>Pseudomonadota</taxon>
        <taxon>Betaproteobacteria</taxon>
        <taxon>Burkholderiales</taxon>
        <taxon>Burkholderiaceae</taxon>
        <taxon>Paraburkholderia</taxon>
    </lineage>
</organism>
<dbReference type="Gene3D" id="3.30.160.660">
    <property type="match status" value="1"/>
</dbReference>
<dbReference type="EMBL" id="FOQU01000017">
    <property type="protein sequence ID" value="SFK04255.1"/>
    <property type="molecule type" value="Genomic_DNA"/>
</dbReference>
<gene>
    <name evidence="2" type="ORF">SAMN05192543_11729</name>
</gene>
<dbReference type="Gene3D" id="3.30.1330.230">
    <property type="match status" value="1"/>
</dbReference>
<dbReference type="Pfam" id="PF02624">
    <property type="entry name" value="YcaO"/>
    <property type="match status" value="1"/>
</dbReference>
<keyword evidence="3" id="KW-1185">Reference proteome</keyword>
<evidence type="ECO:0000259" key="1">
    <source>
        <dbReference type="PROSITE" id="PS51664"/>
    </source>
</evidence>
<dbReference type="PANTHER" id="PTHR37809:SF1">
    <property type="entry name" value="RIBOSOMAL PROTEIN S12 METHYLTHIOTRANSFERASE ACCESSORY FACTOR YCAO"/>
    <property type="match status" value="1"/>
</dbReference>
<proteinExistence type="predicted"/>
<dbReference type="NCBIfam" id="TIGR00702">
    <property type="entry name" value="YcaO-type kinase domain"/>
    <property type="match status" value="1"/>
</dbReference>
<keyword evidence="2" id="KW-0687">Ribonucleoprotein</keyword>
<dbReference type="Gene3D" id="3.30.40.250">
    <property type="match status" value="1"/>
</dbReference>
<reference evidence="2 3" key="1">
    <citation type="submission" date="2016-10" db="EMBL/GenBank/DDBJ databases">
        <authorList>
            <person name="de Groot N.N."/>
        </authorList>
    </citation>
    <scope>NUCLEOTIDE SEQUENCE [LARGE SCALE GENOMIC DNA]</scope>
    <source>
        <strain evidence="2 3">LMG 23650</strain>
    </source>
</reference>
<dbReference type="PROSITE" id="PS51664">
    <property type="entry name" value="YCAO"/>
    <property type="match status" value="1"/>
</dbReference>
<dbReference type="STRING" id="420953.SAMN05192543_11729"/>
<dbReference type="RefSeq" id="WP_091020554.1">
    <property type="nucleotide sequence ID" value="NZ_CP041744.1"/>
</dbReference>
<protein>
    <submittedName>
        <fullName evidence="2">Ribosomal protein S12 methylthiotransferase accessory factor</fullName>
    </submittedName>
</protein>
<accession>A0A1I3W9R2</accession>
<dbReference type="OrthoDB" id="2379922at2"/>
<dbReference type="InterPro" id="IPR003776">
    <property type="entry name" value="YcaO-like_dom"/>
</dbReference>